<dbReference type="PANTHER" id="PTHR31658">
    <property type="entry name" value="CONSERVED OLIGOMERIC GOLGI COMPLEX SUBUNIT 1"/>
    <property type="match status" value="1"/>
</dbReference>
<feature type="coiled-coil region" evidence="8">
    <location>
        <begin position="491"/>
        <end position="518"/>
    </location>
</feature>
<evidence type="ECO:0000256" key="1">
    <source>
        <dbReference type="ARBA" id="ARBA00004395"/>
    </source>
</evidence>
<evidence type="ECO:0000256" key="5">
    <source>
        <dbReference type="ARBA" id="ARBA00022927"/>
    </source>
</evidence>
<protein>
    <recommendedName>
        <fullName evidence="3">Conserved oligomeric Golgi complex subunit 1</fullName>
    </recommendedName>
</protein>
<evidence type="ECO:0000256" key="7">
    <source>
        <dbReference type="ARBA" id="ARBA00023136"/>
    </source>
</evidence>
<sequence>MQQPNLLDIVPEQLFQTYSISEIDQVQKKLQYEIERKREELRAMVGERYRDLIHAADTIEDMKSTTGSTLNHIDEMMVACKNLHNTHLVGFKIQDRQMLEHSSQLNINPVHSISVQIKLLMEIPEKIWKCIGNNDFVKAAQLFIMARHINTGLQLHMGGKNEKPGMQSLQRLVQQQWYSVASLSQTIIDMCRQRLQDVDITVEVACSCLVGLYLLDPQPVVQLLNTLIEVHSNSSLKSTLQFDLAQILDGDVKAQIKKKIVNGVKIVLKTVELVYACFVENEGGAVLESLRELYKTDSQPLIELVQFSDAGAIKLLPSAVRNYRLSSSKELQPLAKKEITDGVQQWSEWVRTFISDSVRALLQNVTRVKVLHEIREETFKIESPANWSSICESLDIPEVHVWCHYFQPLLTLRVKAIIDSRWQKVYDSFKTQLLIDLTKVSSDSEVEKEADINWFVWKDLIGDTIIESRNEVVSVMNRLMKGMTRQDRGFTPNLEKLCESLDNELQKLLEDLKDYLYQDRKSREKLFAYEEEEELDQVYIDRAEIEQYLRETSDKNVQSMLLYIKACFEEPTLQTTELQKKTTAIYTARFIQATTNLMPNLRKCYINEDVLNDDEVKRWSDICGILKKHCVLCWEKWLGIVDGRMRELTEGLPQEFTLEANIDYLMMQWDVIKIEEKDEEGNPIESTIKVPSGPSMKLQQYLYSVSRILDEVVPHTLPTDIHTAFIDKTISITFAHYNKVIREKETDINQRCALQLLMDVRHMTLLMVSRENKRAIEFSQDICEFLRQKIDPFDYDVFYPYIQTNLKRSVQRVQTLLGSLVLHHGQLTGIIGTKPVLSGGTGDKNSSLLASADSHWFSILPVATPANLHKKQEKAVKKKQVSASPNKSRADISDLMTSSLPINFANARSGAASFFNSMTSDWFSG</sequence>
<keyword evidence="7" id="KW-0472">Membrane</keyword>
<organism evidence="9 10">
    <name type="scientific">Bicyclus anynana</name>
    <name type="common">Squinting bush brown butterfly</name>
    <dbReference type="NCBI Taxonomy" id="110368"/>
    <lineage>
        <taxon>Eukaryota</taxon>
        <taxon>Metazoa</taxon>
        <taxon>Ecdysozoa</taxon>
        <taxon>Arthropoda</taxon>
        <taxon>Hexapoda</taxon>
        <taxon>Insecta</taxon>
        <taxon>Pterygota</taxon>
        <taxon>Neoptera</taxon>
        <taxon>Endopterygota</taxon>
        <taxon>Lepidoptera</taxon>
        <taxon>Glossata</taxon>
        <taxon>Ditrysia</taxon>
        <taxon>Papilionoidea</taxon>
        <taxon>Nymphalidae</taxon>
        <taxon>Satyrinae</taxon>
        <taxon>Satyrini</taxon>
        <taxon>Mycalesina</taxon>
        <taxon>Bicyclus</taxon>
    </lineage>
</organism>
<comment type="similarity">
    <text evidence="2">Belongs to the COG1 family.</text>
</comment>
<accession>A0ABM3LTP7</accession>
<evidence type="ECO:0000256" key="3">
    <source>
        <dbReference type="ARBA" id="ARBA00020978"/>
    </source>
</evidence>
<evidence type="ECO:0000256" key="6">
    <source>
        <dbReference type="ARBA" id="ARBA00023034"/>
    </source>
</evidence>
<evidence type="ECO:0000256" key="2">
    <source>
        <dbReference type="ARBA" id="ARBA00006653"/>
    </source>
</evidence>
<dbReference type="Pfam" id="PF08700">
    <property type="entry name" value="VPS51_Exo84_N"/>
    <property type="match status" value="1"/>
</dbReference>
<dbReference type="PANTHER" id="PTHR31658:SF0">
    <property type="entry name" value="CONSERVED OLIGOMERIC GOLGI COMPLEX SUBUNIT 1"/>
    <property type="match status" value="1"/>
</dbReference>
<proteinExistence type="inferred from homology"/>
<dbReference type="InterPro" id="IPR033370">
    <property type="entry name" value="COG1"/>
</dbReference>
<reference evidence="10" key="1">
    <citation type="submission" date="2025-08" db="UniProtKB">
        <authorList>
            <consortium name="RefSeq"/>
        </authorList>
    </citation>
    <scope>IDENTIFICATION</scope>
</reference>
<keyword evidence="6" id="KW-0333">Golgi apparatus</keyword>
<comment type="subcellular location">
    <subcellularLocation>
        <location evidence="1">Golgi apparatus membrane</location>
        <topology evidence="1">Peripheral membrane protein</topology>
    </subcellularLocation>
</comment>
<keyword evidence="8" id="KW-0175">Coiled coil</keyword>
<evidence type="ECO:0000256" key="8">
    <source>
        <dbReference type="SAM" id="Coils"/>
    </source>
</evidence>
<evidence type="ECO:0000256" key="4">
    <source>
        <dbReference type="ARBA" id="ARBA00022448"/>
    </source>
</evidence>
<dbReference type="RefSeq" id="XP_052742445.1">
    <property type="nucleotide sequence ID" value="XM_052886485.1"/>
</dbReference>
<dbReference type="GeneID" id="112044682"/>
<name>A0ABM3LTP7_BICAN</name>
<gene>
    <name evidence="10" type="primary">LOC112044682</name>
</gene>
<dbReference type="SUPFAM" id="SSF69989">
    <property type="entry name" value="C-terminal domain of PLC-beta"/>
    <property type="match status" value="1"/>
</dbReference>
<keyword evidence="9" id="KW-1185">Reference proteome</keyword>
<keyword evidence="5" id="KW-0653">Protein transport</keyword>
<keyword evidence="4" id="KW-0813">Transport</keyword>
<evidence type="ECO:0000313" key="10">
    <source>
        <dbReference type="RefSeq" id="XP_052742445.1"/>
    </source>
</evidence>
<dbReference type="Proteomes" id="UP001652582">
    <property type="component" value="Chromosome 17"/>
</dbReference>
<evidence type="ECO:0000313" key="9">
    <source>
        <dbReference type="Proteomes" id="UP001652582"/>
    </source>
</evidence>